<dbReference type="InterPro" id="IPR050546">
    <property type="entry name" value="Glycosyl_Hydrlase_16"/>
</dbReference>
<dbReference type="PANTHER" id="PTHR10963:SF68">
    <property type="entry name" value="GLYCOSIDASE CRH1-RELATED"/>
    <property type="match status" value="1"/>
</dbReference>
<dbReference type="GO" id="GO:0004553">
    <property type="term" value="F:hydrolase activity, hydrolyzing O-glycosyl compounds"/>
    <property type="evidence" value="ECO:0007669"/>
    <property type="project" value="InterPro"/>
</dbReference>
<evidence type="ECO:0000313" key="6">
    <source>
        <dbReference type="Proteomes" id="UP000241107"/>
    </source>
</evidence>
<dbReference type="SUPFAM" id="SSF49899">
    <property type="entry name" value="Concanavalin A-like lectins/glucanases"/>
    <property type="match status" value="1"/>
</dbReference>
<evidence type="ECO:0000256" key="3">
    <source>
        <dbReference type="SAM" id="SignalP"/>
    </source>
</evidence>
<keyword evidence="2" id="KW-1133">Transmembrane helix</keyword>
<reference evidence="5 6" key="1">
    <citation type="submission" date="2018-03" db="EMBL/GenBank/DDBJ databases">
        <title>Candida pseudohaemulonii genome assembly and annotation.</title>
        <authorList>
            <person name="Munoz J.F."/>
            <person name="Gade L.G."/>
            <person name="Chow N.A."/>
            <person name="Litvintseva A.P."/>
            <person name="Loparev V.N."/>
            <person name="Cuomo C.A."/>
        </authorList>
    </citation>
    <scope>NUCLEOTIDE SEQUENCE [LARGE SCALE GENOMIC DNA]</scope>
    <source>
        <strain evidence="5 6">B12108</strain>
    </source>
</reference>
<keyword evidence="6" id="KW-1185">Reference proteome</keyword>
<keyword evidence="2" id="KW-0472">Membrane</keyword>
<dbReference type="GO" id="GO:0005975">
    <property type="term" value="P:carbohydrate metabolic process"/>
    <property type="evidence" value="ECO:0007669"/>
    <property type="project" value="InterPro"/>
</dbReference>
<dbReference type="PROSITE" id="PS51762">
    <property type="entry name" value="GH16_2"/>
    <property type="match status" value="1"/>
</dbReference>
<dbReference type="GeneID" id="36566286"/>
<dbReference type="GO" id="GO:0009277">
    <property type="term" value="C:fungal-type cell wall"/>
    <property type="evidence" value="ECO:0007669"/>
    <property type="project" value="TreeGrafter"/>
</dbReference>
<evidence type="ECO:0000313" key="5">
    <source>
        <dbReference type="EMBL" id="PSK38335.1"/>
    </source>
</evidence>
<dbReference type="Proteomes" id="UP000241107">
    <property type="component" value="Unassembled WGS sequence"/>
</dbReference>
<dbReference type="EMBL" id="PYFQ01000006">
    <property type="protein sequence ID" value="PSK38335.1"/>
    <property type="molecule type" value="Genomic_DNA"/>
</dbReference>
<dbReference type="AlphaFoldDB" id="A0A2P7YQT9"/>
<dbReference type="RefSeq" id="XP_024713660.1">
    <property type="nucleotide sequence ID" value="XM_024858254.1"/>
</dbReference>
<feature type="region of interest" description="Disordered" evidence="1">
    <location>
        <begin position="260"/>
        <end position="304"/>
    </location>
</feature>
<dbReference type="GO" id="GO:0031505">
    <property type="term" value="P:fungal-type cell wall organization"/>
    <property type="evidence" value="ECO:0007669"/>
    <property type="project" value="TreeGrafter"/>
</dbReference>
<organism evidence="5 6">
    <name type="scientific">Candidozyma pseudohaemuli</name>
    <dbReference type="NCBI Taxonomy" id="418784"/>
    <lineage>
        <taxon>Eukaryota</taxon>
        <taxon>Fungi</taxon>
        <taxon>Dikarya</taxon>
        <taxon>Ascomycota</taxon>
        <taxon>Saccharomycotina</taxon>
        <taxon>Pichiomycetes</taxon>
        <taxon>Metschnikowiaceae</taxon>
        <taxon>Candidozyma</taxon>
    </lineage>
</organism>
<dbReference type="CDD" id="cd02183">
    <property type="entry name" value="GH16_fungal_CRH1_transglycosylase"/>
    <property type="match status" value="1"/>
</dbReference>
<proteinExistence type="predicted"/>
<evidence type="ECO:0000256" key="2">
    <source>
        <dbReference type="SAM" id="Phobius"/>
    </source>
</evidence>
<keyword evidence="3" id="KW-0732">Signal</keyword>
<dbReference type="VEuPathDB" id="FungiDB:C7M61_002897"/>
<name>A0A2P7YQT9_9ASCO</name>
<evidence type="ECO:0000259" key="4">
    <source>
        <dbReference type="PROSITE" id="PS51762"/>
    </source>
</evidence>
<feature type="chain" id="PRO_5015132726" description="GH16 domain-containing protein" evidence="3">
    <location>
        <begin position="16"/>
        <end position="346"/>
    </location>
</feature>
<gene>
    <name evidence="5" type="ORF">C7M61_002897</name>
</gene>
<dbReference type="STRING" id="418784.A0A2P7YQT9"/>
<dbReference type="InterPro" id="IPR000757">
    <property type="entry name" value="Beta-glucanase-like"/>
</dbReference>
<dbReference type="OrthoDB" id="4781at2759"/>
<feature type="transmembrane region" description="Helical" evidence="2">
    <location>
        <begin position="325"/>
        <end position="345"/>
    </location>
</feature>
<dbReference type="Pfam" id="PF00722">
    <property type="entry name" value="Glyco_hydro_16"/>
    <property type="match status" value="1"/>
</dbReference>
<dbReference type="PANTHER" id="PTHR10963">
    <property type="entry name" value="GLYCOSYL HYDROLASE-RELATED"/>
    <property type="match status" value="1"/>
</dbReference>
<evidence type="ECO:0000256" key="1">
    <source>
        <dbReference type="SAM" id="MobiDB-lite"/>
    </source>
</evidence>
<feature type="signal peptide" evidence="3">
    <location>
        <begin position="1"/>
        <end position="15"/>
    </location>
</feature>
<dbReference type="InterPro" id="IPR013320">
    <property type="entry name" value="ConA-like_dom_sf"/>
</dbReference>
<comment type="caution">
    <text evidence="5">The sequence shown here is derived from an EMBL/GenBank/DDBJ whole genome shotgun (WGS) entry which is preliminary data.</text>
</comment>
<protein>
    <recommendedName>
        <fullName evidence="4">GH16 domain-containing protein</fullName>
    </recommendedName>
</protein>
<feature type="domain" description="GH16" evidence="4">
    <location>
        <begin position="16"/>
        <end position="241"/>
    </location>
</feature>
<accession>A0A2P7YQT9</accession>
<sequence length="346" mass="38936">MKLPRFSLFLAGALAIDSPCNPANDWSCVARNKALSAAVHDTLTMQPKYFELNLESPFVEYGPDGGKMKIFERGQNPQLASTHYIMYGRAEAEVKASHGKSVISSMYMQSDDLDEIDIGEFFGGEPDKFQTNYFIKGNISNYDRDRYHKAHTDVTADFHKYAVEWTPESIMWFFDGRLIRRVLSAGNEHGFPASPMRLMFSLWIGGDPENHPGTIEWAGGEADFEGLPYVMGIRNIRLVDYSNGHQYVYGRGQEVDATSGEVFGRRKRDGDGGDDEDRKEAEVPMDSGHEDGTKVLSDPEKVDSTGRSEYDIEYEFDQGVESGSLALVVLMVLFVWVVVVFLAFYF</sequence>
<dbReference type="Gene3D" id="2.60.120.200">
    <property type="match status" value="1"/>
</dbReference>
<dbReference type="GO" id="GO:0016757">
    <property type="term" value="F:glycosyltransferase activity"/>
    <property type="evidence" value="ECO:0007669"/>
    <property type="project" value="TreeGrafter"/>
</dbReference>
<feature type="compositionally biased region" description="Basic and acidic residues" evidence="1">
    <location>
        <begin position="268"/>
        <end position="304"/>
    </location>
</feature>
<keyword evidence="2" id="KW-0812">Transmembrane</keyword>